<dbReference type="AlphaFoldDB" id="A0A543NMV2"/>
<name>A0A543NMV2_9ACTN</name>
<dbReference type="InterPro" id="IPR001647">
    <property type="entry name" value="HTH_TetR"/>
</dbReference>
<dbReference type="InterPro" id="IPR041678">
    <property type="entry name" value="TetR_C_16"/>
</dbReference>
<dbReference type="SUPFAM" id="SSF46689">
    <property type="entry name" value="Homeodomain-like"/>
    <property type="match status" value="1"/>
</dbReference>
<keyword evidence="1 2" id="KW-0238">DNA-binding</keyword>
<dbReference type="GO" id="GO:0000976">
    <property type="term" value="F:transcription cis-regulatory region binding"/>
    <property type="evidence" value="ECO:0007669"/>
    <property type="project" value="TreeGrafter"/>
</dbReference>
<dbReference type="GO" id="GO:0003700">
    <property type="term" value="F:DNA-binding transcription factor activity"/>
    <property type="evidence" value="ECO:0007669"/>
    <property type="project" value="TreeGrafter"/>
</dbReference>
<dbReference type="OrthoDB" id="3210235at2"/>
<evidence type="ECO:0000313" key="5">
    <source>
        <dbReference type="Proteomes" id="UP000317422"/>
    </source>
</evidence>
<dbReference type="InterPro" id="IPR009057">
    <property type="entry name" value="Homeodomain-like_sf"/>
</dbReference>
<evidence type="ECO:0000259" key="3">
    <source>
        <dbReference type="PROSITE" id="PS50977"/>
    </source>
</evidence>
<dbReference type="Pfam" id="PF17920">
    <property type="entry name" value="TetR_C_16"/>
    <property type="match status" value="1"/>
</dbReference>
<dbReference type="PROSITE" id="PS50977">
    <property type="entry name" value="HTH_TETR_2"/>
    <property type="match status" value="1"/>
</dbReference>
<feature type="DNA-binding region" description="H-T-H motif" evidence="2">
    <location>
        <begin position="34"/>
        <end position="53"/>
    </location>
</feature>
<dbReference type="PANTHER" id="PTHR30055">
    <property type="entry name" value="HTH-TYPE TRANSCRIPTIONAL REGULATOR RUTR"/>
    <property type="match status" value="1"/>
</dbReference>
<evidence type="ECO:0000313" key="4">
    <source>
        <dbReference type="EMBL" id="TQN33134.1"/>
    </source>
</evidence>
<dbReference type="PANTHER" id="PTHR30055:SF235">
    <property type="entry name" value="TRANSCRIPTIONAL REGULATORY PROTEIN"/>
    <property type="match status" value="1"/>
</dbReference>
<proteinExistence type="predicted"/>
<dbReference type="RefSeq" id="WP_141924543.1">
    <property type="nucleotide sequence ID" value="NZ_VFQC01000001.1"/>
</dbReference>
<dbReference type="InterPro" id="IPR036271">
    <property type="entry name" value="Tet_transcr_reg_TetR-rel_C_sf"/>
</dbReference>
<feature type="domain" description="HTH tetR-type" evidence="3">
    <location>
        <begin position="11"/>
        <end position="71"/>
    </location>
</feature>
<keyword evidence="5" id="KW-1185">Reference proteome</keyword>
<dbReference type="Gene3D" id="1.10.10.60">
    <property type="entry name" value="Homeodomain-like"/>
    <property type="match status" value="1"/>
</dbReference>
<dbReference type="EMBL" id="VFQC01000001">
    <property type="protein sequence ID" value="TQN33134.1"/>
    <property type="molecule type" value="Genomic_DNA"/>
</dbReference>
<dbReference type="Gene3D" id="1.10.357.10">
    <property type="entry name" value="Tetracycline Repressor, domain 2"/>
    <property type="match status" value="1"/>
</dbReference>
<dbReference type="SUPFAM" id="SSF48498">
    <property type="entry name" value="Tetracyclin repressor-like, C-terminal domain"/>
    <property type="match status" value="1"/>
</dbReference>
<comment type="caution">
    <text evidence="4">The sequence shown here is derived from an EMBL/GenBank/DDBJ whole genome shotgun (WGS) entry which is preliminary data.</text>
</comment>
<gene>
    <name evidence="4" type="ORF">FHX37_3133</name>
</gene>
<dbReference type="PRINTS" id="PR00455">
    <property type="entry name" value="HTHTETR"/>
</dbReference>
<dbReference type="Proteomes" id="UP000317422">
    <property type="component" value="Unassembled WGS sequence"/>
</dbReference>
<protein>
    <submittedName>
        <fullName evidence="4">TetR family transcriptional regulator</fullName>
    </submittedName>
</protein>
<evidence type="ECO:0000256" key="2">
    <source>
        <dbReference type="PROSITE-ProRule" id="PRU00335"/>
    </source>
</evidence>
<dbReference type="InterPro" id="IPR050109">
    <property type="entry name" value="HTH-type_TetR-like_transc_reg"/>
</dbReference>
<evidence type="ECO:0000256" key="1">
    <source>
        <dbReference type="ARBA" id="ARBA00023125"/>
    </source>
</evidence>
<accession>A0A543NMV2</accession>
<dbReference type="Pfam" id="PF00440">
    <property type="entry name" value="TetR_N"/>
    <property type="match status" value="1"/>
</dbReference>
<reference evidence="4 5" key="1">
    <citation type="submission" date="2019-06" db="EMBL/GenBank/DDBJ databases">
        <title>Sequencing the genomes of 1000 actinobacteria strains.</title>
        <authorList>
            <person name="Klenk H.-P."/>
        </authorList>
    </citation>
    <scope>NUCLEOTIDE SEQUENCE [LARGE SCALE GENOMIC DNA]</scope>
    <source>
        <strain evidence="4 5">DSM 45015</strain>
    </source>
</reference>
<organism evidence="4 5">
    <name type="scientific">Haloactinospora alba</name>
    <dbReference type="NCBI Taxonomy" id="405555"/>
    <lineage>
        <taxon>Bacteria</taxon>
        <taxon>Bacillati</taxon>
        <taxon>Actinomycetota</taxon>
        <taxon>Actinomycetes</taxon>
        <taxon>Streptosporangiales</taxon>
        <taxon>Nocardiopsidaceae</taxon>
        <taxon>Haloactinospora</taxon>
    </lineage>
</organism>
<sequence length="193" mass="20778">MARTGRRPGNTRSREQILRAAREQFSELGYDGVSIRGIARGAGVDPALVHHFFGAKDAVFVAAMRLPYNPGEVLRGIVADSGHDRAEAVVRFFLGVWEDPGTREPMLAFVRSAVTNERAAEAVRGFTQDVITRHVAAEVGISPLRASLVAAQLFGMVLVRYLAAAEPLASAPPEEVVATYAPAVRTVLGEARE</sequence>